<feature type="domain" description="Glycosyl hydrolases family 2 sugar binding" evidence="3">
    <location>
        <begin position="82"/>
        <end position="214"/>
    </location>
</feature>
<keyword evidence="2" id="KW-0732">Signal</keyword>
<dbReference type="InterPro" id="IPR036156">
    <property type="entry name" value="Beta-gal/glucu_dom_sf"/>
</dbReference>
<dbReference type="Proteomes" id="UP001214854">
    <property type="component" value="Unassembled WGS sequence"/>
</dbReference>
<evidence type="ECO:0000313" key="5">
    <source>
        <dbReference type="Proteomes" id="UP001214854"/>
    </source>
</evidence>
<name>A0ABT5HVM5_9CAUL</name>
<dbReference type="SUPFAM" id="SSF49785">
    <property type="entry name" value="Galactose-binding domain-like"/>
    <property type="match status" value="1"/>
</dbReference>
<feature type="signal peptide" evidence="2">
    <location>
        <begin position="1"/>
        <end position="30"/>
    </location>
</feature>
<dbReference type="Pfam" id="PF02837">
    <property type="entry name" value="Glyco_hydro_2_N"/>
    <property type="match status" value="1"/>
</dbReference>
<dbReference type="Gene3D" id="2.60.120.260">
    <property type="entry name" value="Galactose-binding domain-like"/>
    <property type="match status" value="1"/>
</dbReference>
<dbReference type="InterPro" id="IPR051913">
    <property type="entry name" value="GH2_Domain-Containing"/>
</dbReference>
<dbReference type="PANTHER" id="PTHR42732">
    <property type="entry name" value="BETA-GALACTOSIDASE"/>
    <property type="match status" value="1"/>
</dbReference>
<dbReference type="SUPFAM" id="SSF49303">
    <property type="entry name" value="beta-Galactosidase/glucuronidase domain"/>
    <property type="match status" value="1"/>
</dbReference>
<sequence length="1033" mass="114340">MAQVQMDRRRFLGAAGLATAATGLAGSAAAQTVAAQANRIDIPDEGWGIWIDDKAAYKDDVIYLPAQVDLAKLPINPPTGGWASLKPDVTVTLPATVEQYFWGKYGLRPYTGDEYRYAEDDAVPQNGAYRGVSWWFRSIDIPASAKGKRVLLHIRGARLRAEVFLNEKLVGYSIMSEQPIDCDLSGAMTTGANRLAIRITNPGGRYDWRDSTTMMWGKLKLFASHGFGGMDRGLSLSVHPLSAHIEDAWVLNTPHARTVTAHMQVRVAPGVKTGKPTVTLLDDFGAPQKAAVKLDSLEIKDGLAKVKFTLTAADAKLWDLKSRNLYRLRFAWPAGKDASIKEVRFGFRWFAVEGIGTNALLRLNGKRIKLYSAISWGYWGYNGMWPTKALSRREVEAAQDLGLNTLHAHRNVGKHDVFTAQDELGLMRVMEPGGGRHGIGKDLKPGETLNAADTFSRDFMVEKCRIMARTFRSHPSLAHYTLQNEIGANLENPDVQNVLKAIHDEDPSRTVILNDGFVARGAAQAMYLAYDDHYYRSDKEQWGGWWVNHQGAGDQWYDKFYENKDKYIHYQTGKPFIVEFGEMQGCAVADNHVKMVADIKASGGKSYDLEDHTVIIANTATYLDKWGFRKAFPTTESLFLSVGRKAYDAWQNYLENIRIGDETDIAAISGWETTAIENHSGIVDNLRYFKANPDLLKNSLLPVRPVAKQRKLAYAVGEVAEVDIYLLNDTSEPVSGQLKLSLITPDNKAVEIATYDAPKHTPDQFSYLLAEKVATPALTQPGLNKIQLELKGYPAFVREIWVVDTKPVFKKALKIGLSGVAKSFRDQLAKIEGVTFEDVKPKTKYDAIIASGLKADEIAKRQVGEQTGLEAQPKAGEKPKLILGELPAEVLEAVKSGTPLLAYVPEDGLADGVAKQLSALGLFDYKGQVGNLRAPWMGNWNYLRAHAIFDGIPADQATSVWHQIEGQPSNGLIIDGQGLEVIAAYSRDHDRHNGAATFTAQRDGMKVLVQRLPDMVAPLQKRFLINALNWLSN</sequence>
<feature type="chain" id="PRO_5046626202" description="Glycosyl hydrolases family 2 sugar binding domain-containing protein" evidence="2">
    <location>
        <begin position="31"/>
        <end position="1033"/>
    </location>
</feature>
<evidence type="ECO:0000256" key="1">
    <source>
        <dbReference type="ARBA" id="ARBA00007401"/>
    </source>
</evidence>
<reference evidence="4 5" key="1">
    <citation type="submission" date="2023-01" db="EMBL/GenBank/DDBJ databases">
        <title>Novel species of the genus Asticcacaulis isolated from rivers.</title>
        <authorList>
            <person name="Lu H."/>
        </authorList>
    </citation>
    <scope>NUCLEOTIDE SEQUENCE [LARGE SCALE GENOMIC DNA]</scope>
    <source>
        <strain evidence="4 5">BYS171W</strain>
    </source>
</reference>
<dbReference type="Gene3D" id="3.20.20.80">
    <property type="entry name" value="Glycosidases"/>
    <property type="match status" value="1"/>
</dbReference>
<dbReference type="InterPro" id="IPR006311">
    <property type="entry name" value="TAT_signal"/>
</dbReference>
<organism evidence="4 5">
    <name type="scientific">Asticcacaulis aquaticus</name>
    <dbReference type="NCBI Taxonomy" id="2984212"/>
    <lineage>
        <taxon>Bacteria</taxon>
        <taxon>Pseudomonadati</taxon>
        <taxon>Pseudomonadota</taxon>
        <taxon>Alphaproteobacteria</taxon>
        <taxon>Caulobacterales</taxon>
        <taxon>Caulobacteraceae</taxon>
        <taxon>Asticcacaulis</taxon>
    </lineage>
</organism>
<dbReference type="EMBL" id="JAQQKX010000010">
    <property type="protein sequence ID" value="MDC7684130.1"/>
    <property type="molecule type" value="Genomic_DNA"/>
</dbReference>
<keyword evidence="5" id="KW-1185">Reference proteome</keyword>
<dbReference type="RefSeq" id="WP_272748583.1">
    <property type="nucleotide sequence ID" value="NZ_JAQQKX010000010.1"/>
</dbReference>
<proteinExistence type="inferred from homology"/>
<dbReference type="SUPFAM" id="SSF51445">
    <property type="entry name" value="(Trans)glycosidases"/>
    <property type="match status" value="1"/>
</dbReference>
<dbReference type="InterPro" id="IPR006104">
    <property type="entry name" value="Glyco_hydro_2_N"/>
</dbReference>
<gene>
    <name evidence="4" type="ORF">PQU92_12640</name>
</gene>
<comment type="caution">
    <text evidence="4">The sequence shown here is derived from an EMBL/GenBank/DDBJ whole genome shotgun (WGS) entry which is preliminary data.</text>
</comment>
<dbReference type="PROSITE" id="PS51318">
    <property type="entry name" value="TAT"/>
    <property type="match status" value="1"/>
</dbReference>
<comment type="similarity">
    <text evidence="1">Belongs to the glycosyl hydrolase 2 family.</text>
</comment>
<evidence type="ECO:0000259" key="3">
    <source>
        <dbReference type="Pfam" id="PF02837"/>
    </source>
</evidence>
<accession>A0ABT5HVM5</accession>
<dbReference type="InterPro" id="IPR017853">
    <property type="entry name" value="GH"/>
</dbReference>
<protein>
    <recommendedName>
        <fullName evidence="3">Glycosyl hydrolases family 2 sugar binding domain-containing protein</fullName>
    </recommendedName>
</protein>
<dbReference type="InterPro" id="IPR008979">
    <property type="entry name" value="Galactose-bd-like_sf"/>
</dbReference>
<dbReference type="PANTHER" id="PTHR42732:SF2">
    <property type="entry name" value="BETA-MANNOSIDASE"/>
    <property type="match status" value="1"/>
</dbReference>
<evidence type="ECO:0000256" key="2">
    <source>
        <dbReference type="SAM" id="SignalP"/>
    </source>
</evidence>
<evidence type="ECO:0000313" key="4">
    <source>
        <dbReference type="EMBL" id="MDC7684130.1"/>
    </source>
</evidence>